<dbReference type="Proteomes" id="UP000321518">
    <property type="component" value="Unassembled WGS sequence"/>
</dbReference>
<feature type="transmembrane region" description="Helical" evidence="1">
    <location>
        <begin position="32"/>
        <end position="57"/>
    </location>
</feature>
<evidence type="ECO:0000313" key="2">
    <source>
        <dbReference type="EMBL" id="GEM08242.1"/>
    </source>
</evidence>
<accession>A0A511KD60</accession>
<comment type="caution">
    <text evidence="2">The sequence shown here is derived from an EMBL/GenBank/DDBJ whole genome shotgun (WGS) entry which is preliminary data.</text>
</comment>
<keyword evidence="1" id="KW-1133">Transmembrane helix</keyword>
<organism evidence="2 3">
    <name type="scientific">Rhodotorula toruloides</name>
    <name type="common">Yeast</name>
    <name type="synonym">Rhodosporidium toruloides</name>
    <dbReference type="NCBI Taxonomy" id="5286"/>
    <lineage>
        <taxon>Eukaryota</taxon>
        <taxon>Fungi</taxon>
        <taxon>Dikarya</taxon>
        <taxon>Basidiomycota</taxon>
        <taxon>Pucciniomycotina</taxon>
        <taxon>Microbotryomycetes</taxon>
        <taxon>Sporidiobolales</taxon>
        <taxon>Sporidiobolaceae</taxon>
        <taxon>Rhodotorula</taxon>
    </lineage>
</organism>
<evidence type="ECO:0000256" key="1">
    <source>
        <dbReference type="SAM" id="Phobius"/>
    </source>
</evidence>
<reference evidence="2 3" key="1">
    <citation type="submission" date="2019-07" db="EMBL/GenBank/DDBJ databases">
        <title>Rhodotorula toruloides NBRC10032 genome sequencing.</title>
        <authorList>
            <person name="Shida Y."/>
            <person name="Takaku H."/>
            <person name="Ogasawara W."/>
            <person name="Mori K."/>
        </authorList>
    </citation>
    <scope>NUCLEOTIDE SEQUENCE [LARGE SCALE GENOMIC DNA]</scope>
    <source>
        <strain evidence="2 3">NBRC10032</strain>
    </source>
</reference>
<proteinExistence type="predicted"/>
<gene>
    <name evidence="2" type="ORF">Rt10032_c05g2259</name>
</gene>
<sequence>MPPDRTDATYHSLIDETPIAHRRRKTQPSRLSPLRCCVWSAGLLALVCGAGIAFFLYNVFKEGYRMAAAPHRVWHANETLLFQGPGIADNESTVVRSFFGSKDRGGVERFDLRVAIWAKMGAVGEEQDDSWTLLYAEDVLRDVEVTAKSLRTTRQLPPPRCPESQLQASFAMLPSSSAPVDPTLDFHTFRSSRNATNFSRDRSNPLAPLLPGPVDPKDLLKRFLGNAAKEVLHIVTIELVTMAKDFAVYDFKGFNASLVARNYFRALYCTGDASSNPACIRSFSADGPFENLIELDDSVSGDTATAKRQGWRYGPFLTTRYGLAGLKDRVWVKVNETDNLSFDWRITWTAATALGLAVSSPFSVAFEAVDPDELNVHEEASSQDFVDVVHSAMGHHVRLGSRPLARVAVRAVGALAAFLQVPIDAHYWLTRSLSTGISLPFELAYSALTASDLACDSVRNLISRASFFTSILFPAILFSEEEANAFRADKHTCGRALAVAVAALLDYGPVLPHILTSSYTPTTDDAGYKLLPGDLLMHESIAYAIDVLTKVSQAHLNYRLHTFAGTHRLSAILVLVHSICNHGSTVLTSFFGSWEARPPFYAADLVSVLPEVALAWQAFRYPTVKQEEEEEE</sequence>
<dbReference type="AlphaFoldDB" id="A0A511KD60"/>
<keyword evidence="1" id="KW-0812">Transmembrane</keyword>
<dbReference type="OrthoDB" id="2548253at2759"/>
<protein>
    <submittedName>
        <fullName evidence="2">Proteophosphoglycan 5</fullName>
    </submittedName>
</protein>
<name>A0A511KD60_RHOTO</name>
<keyword evidence="1" id="KW-0472">Membrane</keyword>
<dbReference type="EMBL" id="BJWK01000005">
    <property type="protein sequence ID" value="GEM08242.1"/>
    <property type="molecule type" value="Genomic_DNA"/>
</dbReference>
<evidence type="ECO:0000313" key="3">
    <source>
        <dbReference type="Proteomes" id="UP000321518"/>
    </source>
</evidence>